<dbReference type="Proteomes" id="UP000594263">
    <property type="component" value="Unplaced"/>
</dbReference>
<evidence type="ECO:0000313" key="18">
    <source>
        <dbReference type="Proteomes" id="UP000594263"/>
    </source>
</evidence>
<evidence type="ECO:0000256" key="9">
    <source>
        <dbReference type="ARBA" id="ARBA00022786"/>
    </source>
</evidence>
<feature type="domain" description="RING-type" evidence="16">
    <location>
        <begin position="147"/>
        <end position="189"/>
    </location>
</feature>
<dbReference type="PANTHER" id="PTHR46913:SF1">
    <property type="entry name" value="RING-H2 FINGER PROTEIN ATL16"/>
    <property type="match status" value="1"/>
</dbReference>
<dbReference type="GO" id="GO:0008270">
    <property type="term" value="F:zinc ion binding"/>
    <property type="evidence" value="ECO:0007669"/>
    <property type="project" value="UniProtKB-KW"/>
</dbReference>
<organism evidence="17 18">
    <name type="scientific">Kalanchoe fedtschenkoi</name>
    <name type="common">Lavender scallops</name>
    <name type="synonym">South American air plant</name>
    <dbReference type="NCBI Taxonomy" id="63787"/>
    <lineage>
        <taxon>Eukaryota</taxon>
        <taxon>Viridiplantae</taxon>
        <taxon>Streptophyta</taxon>
        <taxon>Embryophyta</taxon>
        <taxon>Tracheophyta</taxon>
        <taxon>Spermatophyta</taxon>
        <taxon>Magnoliopsida</taxon>
        <taxon>eudicotyledons</taxon>
        <taxon>Gunneridae</taxon>
        <taxon>Pentapetalae</taxon>
        <taxon>Saxifragales</taxon>
        <taxon>Crassulaceae</taxon>
        <taxon>Kalanchoe</taxon>
    </lineage>
</organism>
<comment type="pathway">
    <text evidence="3">Protein modification; protein ubiquitination.</text>
</comment>
<keyword evidence="6 15" id="KW-0812">Transmembrane</keyword>
<keyword evidence="9" id="KW-0833">Ubl conjugation pathway</keyword>
<dbReference type="InterPro" id="IPR001841">
    <property type="entry name" value="Znf_RING"/>
</dbReference>
<comment type="similarity">
    <text evidence="13">Belongs to the RING-type zinc finger family. ATL subfamily.</text>
</comment>
<evidence type="ECO:0000256" key="6">
    <source>
        <dbReference type="ARBA" id="ARBA00022692"/>
    </source>
</evidence>
<evidence type="ECO:0000256" key="15">
    <source>
        <dbReference type="SAM" id="Phobius"/>
    </source>
</evidence>
<dbReference type="AlphaFoldDB" id="A0A7N1A3B8"/>
<dbReference type="PROSITE" id="PS50089">
    <property type="entry name" value="ZF_RING_2"/>
    <property type="match status" value="1"/>
</dbReference>
<sequence length="205" mass="22022">MAYQQPRWGDVRALCVTSFCNATANGSGFCPPPCLSQCPATCQYALTPPTTTTTTPTSSSTDTPDTIYALDPFFIATFACLAIGFLAMCGYAVYLKYFSAPRSGQEAGQVRRSESNGLGLPASVISGITVRKYSKSGDADAWREVECAVCLNEFRDGEALRVLPKCDHAFHKACVDKWLRSHISCPICRARVASSTASAHRGSPV</sequence>
<evidence type="ECO:0000256" key="5">
    <source>
        <dbReference type="ARBA" id="ARBA00022679"/>
    </source>
</evidence>
<dbReference type="CDD" id="cd16461">
    <property type="entry name" value="RING-H2_EL5-like"/>
    <property type="match status" value="1"/>
</dbReference>
<comment type="catalytic activity">
    <reaction evidence="1">
        <text>S-ubiquitinyl-[E2 ubiquitin-conjugating enzyme]-L-cysteine + [acceptor protein]-L-lysine = [E2 ubiquitin-conjugating enzyme]-L-cysteine + N(6)-ubiquitinyl-[acceptor protein]-L-lysine.</text>
        <dbReference type="EC" id="2.3.2.27"/>
    </reaction>
</comment>
<dbReference type="FunFam" id="3.30.40.10:FF:000187">
    <property type="entry name" value="E3 ubiquitin-protein ligase ATL6"/>
    <property type="match status" value="1"/>
</dbReference>
<evidence type="ECO:0000259" key="16">
    <source>
        <dbReference type="PROSITE" id="PS50089"/>
    </source>
</evidence>
<comment type="subcellular location">
    <subcellularLocation>
        <location evidence="2">Membrane</location>
        <topology evidence="2">Single-pass membrane protein</topology>
    </subcellularLocation>
</comment>
<evidence type="ECO:0000256" key="13">
    <source>
        <dbReference type="ARBA" id="ARBA00024209"/>
    </source>
</evidence>
<dbReference type="EC" id="2.3.2.27" evidence="4"/>
<reference evidence="17" key="1">
    <citation type="submission" date="2021-01" db="UniProtKB">
        <authorList>
            <consortium name="EnsemblPlants"/>
        </authorList>
    </citation>
    <scope>IDENTIFICATION</scope>
</reference>
<protein>
    <recommendedName>
        <fullName evidence="4">RING-type E3 ubiquitin transferase</fullName>
        <ecNumber evidence="4">2.3.2.27</ecNumber>
    </recommendedName>
</protein>
<evidence type="ECO:0000256" key="7">
    <source>
        <dbReference type="ARBA" id="ARBA00022723"/>
    </source>
</evidence>
<evidence type="ECO:0000313" key="17">
    <source>
        <dbReference type="EnsemblPlants" id="Kaladp0071s0424.1.v1.1.CDS.1"/>
    </source>
</evidence>
<evidence type="ECO:0000256" key="10">
    <source>
        <dbReference type="ARBA" id="ARBA00022833"/>
    </source>
</evidence>
<feature type="transmembrane region" description="Helical" evidence="15">
    <location>
        <begin position="73"/>
        <end position="94"/>
    </location>
</feature>
<dbReference type="SMART" id="SM00184">
    <property type="entry name" value="RING"/>
    <property type="match status" value="1"/>
</dbReference>
<dbReference type="UniPathway" id="UPA00143"/>
<evidence type="ECO:0000256" key="14">
    <source>
        <dbReference type="PROSITE-ProRule" id="PRU00175"/>
    </source>
</evidence>
<keyword evidence="11 15" id="KW-1133">Transmembrane helix</keyword>
<dbReference type="InterPro" id="IPR013083">
    <property type="entry name" value="Znf_RING/FYVE/PHD"/>
</dbReference>
<evidence type="ECO:0000256" key="4">
    <source>
        <dbReference type="ARBA" id="ARBA00012483"/>
    </source>
</evidence>
<evidence type="ECO:0000256" key="1">
    <source>
        <dbReference type="ARBA" id="ARBA00000900"/>
    </source>
</evidence>
<keyword evidence="18" id="KW-1185">Reference proteome</keyword>
<dbReference type="PANTHER" id="PTHR46913">
    <property type="entry name" value="RING-H2 FINGER PROTEIN ATL16"/>
    <property type="match status" value="1"/>
</dbReference>
<evidence type="ECO:0000256" key="11">
    <source>
        <dbReference type="ARBA" id="ARBA00022989"/>
    </source>
</evidence>
<keyword evidence="12 15" id="KW-0472">Membrane</keyword>
<evidence type="ECO:0000256" key="2">
    <source>
        <dbReference type="ARBA" id="ARBA00004167"/>
    </source>
</evidence>
<dbReference type="GO" id="GO:0016567">
    <property type="term" value="P:protein ubiquitination"/>
    <property type="evidence" value="ECO:0007669"/>
    <property type="project" value="UniProtKB-UniPathway"/>
</dbReference>
<dbReference type="Pfam" id="PF13639">
    <property type="entry name" value="zf-RING_2"/>
    <property type="match status" value="1"/>
</dbReference>
<evidence type="ECO:0000256" key="8">
    <source>
        <dbReference type="ARBA" id="ARBA00022771"/>
    </source>
</evidence>
<proteinExistence type="inferred from homology"/>
<dbReference type="Gene3D" id="3.30.40.10">
    <property type="entry name" value="Zinc/RING finger domain, C3HC4 (zinc finger)"/>
    <property type="match status" value="1"/>
</dbReference>
<accession>A0A7N1A3B8</accession>
<dbReference type="InterPro" id="IPR044600">
    <property type="entry name" value="ATL1/ATL16-like"/>
</dbReference>
<dbReference type="GO" id="GO:0061630">
    <property type="term" value="F:ubiquitin protein ligase activity"/>
    <property type="evidence" value="ECO:0007669"/>
    <property type="project" value="UniProtKB-EC"/>
</dbReference>
<keyword evidence="8 14" id="KW-0863">Zinc-finger</keyword>
<dbReference type="Gramene" id="Kaladp0071s0424.1.v1.1">
    <property type="protein sequence ID" value="Kaladp0071s0424.1.v1.1.CDS.1"/>
    <property type="gene ID" value="Kaladp0071s0424.v1.1"/>
</dbReference>
<evidence type="ECO:0000256" key="3">
    <source>
        <dbReference type="ARBA" id="ARBA00004906"/>
    </source>
</evidence>
<keyword evidence="5" id="KW-0808">Transferase</keyword>
<dbReference type="EnsemblPlants" id="Kaladp0071s0424.1.v1.1">
    <property type="protein sequence ID" value="Kaladp0071s0424.1.v1.1.CDS.1"/>
    <property type="gene ID" value="Kaladp0071s0424.v1.1"/>
</dbReference>
<evidence type="ECO:0000256" key="12">
    <source>
        <dbReference type="ARBA" id="ARBA00023136"/>
    </source>
</evidence>
<keyword evidence="7" id="KW-0479">Metal-binding</keyword>
<name>A0A7N1A3B8_KALFE</name>
<dbReference type="GO" id="GO:0016020">
    <property type="term" value="C:membrane"/>
    <property type="evidence" value="ECO:0007669"/>
    <property type="project" value="UniProtKB-SubCell"/>
</dbReference>
<dbReference type="SUPFAM" id="SSF57850">
    <property type="entry name" value="RING/U-box"/>
    <property type="match status" value="1"/>
</dbReference>
<keyword evidence="10" id="KW-0862">Zinc</keyword>